<evidence type="ECO:0000256" key="1">
    <source>
        <dbReference type="SAM" id="MobiDB-lite"/>
    </source>
</evidence>
<name>A0A8S2UYV5_9BILA</name>
<reference evidence="3" key="1">
    <citation type="submission" date="2021-02" db="EMBL/GenBank/DDBJ databases">
        <authorList>
            <person name="Nowell W R."/>
        </authorList>
    </citation>
    <scope>NUCLEOTIDE SEQUENCE</scope>
</reference>
<feature type="non-terminal residue" evidence="3">
    <location>
        <position position="254"/>
    </location>
</feature>
<dbReference type="Proteomes" id="UP000676336">
    <property type="component" value="Unassembled WGS sequence"/>
</dbReference>
<accession>A0A8S2UYV5</accession>
<feature type="signal peptide" evidence="2">
    <location>
        <begin position="1"/>
        <end position="26"/>
    </location>
</feature>
<organism evidence="3 4">
    <name type="scientific">Rotaria magnacalcarata</name>
    <dbReference type="NCBI Taxonomy" id="392030"/>
    <lineage>
        <taxon>Eukaryota</taxon>
        <taxon>Metazoa</taxon>
        <taxon>Spiralia</taxon>
        <taxon>Gnathifera</taxon>
        <taxon>Rotifera</taxon>
        <taxon>Eurotatoria</taxon>
        <taxon>Bdelloidea</taxon>
        <taxon>Philodinida</taxon>
        <taxon>Philodinidae</taxon>
        <taxon>Rotaria</taxon>
    </lineage>
</organism>
<evidence type="ECO:0000313" key="3">
    <source>
        <dbReference type="EMBL" id="CAF4363924.1"/>
    </source>
</evidence>
<protein>
    <submittedName>
        <fullName evidence="3">Uncharacterized protein</fullName>
    </submittedName>
</protein>
<keyword evidence="2" id="KW-0732">Signal</keyword>
<sequence length="254" mass="26409">MQRIVFQTNTILYVICIIIGQNILNAQTPKCGCCPTPHCQANPVPCSTNFECECLLMTMTEGGLCADTVIPCNDLAPCENDNKTCLTANTICVNNTRCRIPVCYPIERASSERCPPLNSTTLINDTVIFCFPPNKASTTETATSTVTTLNATITAPSAMATSFTTTLNATTISTTTTVTSTTSGTSTTTSTTTMATSTTSTTSRTSTTSGTSTTSTTSATSTTSTTSRTSTTSKTSTSTTTSGTSTTTTSTTTT</sequence>
<evidence type="ECO:0000256" key="2">
    <source>
        <dbReference type="SAM" id="SignalP"/>
    </source>
</evidence>
<feature type="region of interest" description="Disordered" evidence="1">
    <location>
        <begin position="176"/>
        <end position="254"/>
    </location>
</feature>
<gene>
    <name evidence="3" type="ORF">SMN809_LOCUS28825</name>
</gene>
<comment type="caution">
    <text evidence="3">The sequence shown here is derived from an EMBL/GenBank/DDBJ whole genome shotgun (WGS) entry which is preliminary data.</text>
</comment>
<dbReference type="EMBL" id="CAJOBI010049336">
    <property type="protein sequence ID" value="CAF4363924.1"/>
    <property type="molecule type" value="Genomic_DNA"/>
</dbReference>
<feature type="chain" id="PRO_5035889515" evidence="2">
    <location>
        <begin position="27"/>
        <end position="254"/>
    </location>
</feature>
<proteinExistence type="predicted"/>
<evidence type="ECO:0000313" key="4">
    <source>
        <dbReference type="Proteomes" id="UP000676336"/>
    </source>
</evidence>
<dbReference type="AlphaFoldDB" id="A0A8S2UYV5"/>